<comment type="subunit">
    <text evidence="3">Homotrimer.</text>
</comment>
<proteinExistence type="inferred from homology"/>
<dbReference type="SUPFAM" id="SSF51569">
    <property type="entry name" value="Aldolase"/>
    <property type="match status" value="1"/>
</dbReference>
<dbReference type="CDD" id="cd00452">
    <property type="entry name" value="KDPG_aldolase"/>
    <property type="match status" value="1"/>
</dbReference>
<organism evidence="6 7">
    <name type="scientific">Myxacorys almedinensis A</name>
    <dbReference type="NCBI Taxonomy" id="2690445"/>
    <lineage>
        <taxon>Bacteria</taxon>
        <taxon>Bacillati</taxon>
        <taxon>Cyanobacteriota</taxon>
        <taxon>Cyanophyceae</taxon>
        <taxon>Leptolyngbyales</taxon>
        <taxon>Leptolyngbyaceae</taxon>
        <taxon>Myxacorys</taxon>
        <taxon>Myxacorys almedinensis</taxon>
    </lineage>
</organism>
<protein>
    <submittedName>
        <fullName evidence="6">Bifunctional 4-hydroxy-2-oxoglutarate aldolase/2-dehydro-3-deoxy-phosphogluconate aldolase</fullName>
        <ecNumber evidence="6">4.1.2.14</ecNumber>
        <ecNumber evidence="6">4.1.3.16</ecNumber>
    </submittedName>
</protein>
<evidence type="ECO:0000256" key="2">
    <source>
        <dbReference type="ARBA" id="ARBA00006906"/>
    </source>
</evidence>
<sequence>MNSRTWLKLAEQHQAIAVIRAPQFLWGQQMATAVAAGGMKLIEITWDSDRAADLISQLRVELPGCTIGTGTIVTTDQLKDAIAAGAEFAFSPHTNLDLIAFAVAHEIPIIPGALTPTEIVTAWHAGASSVKVFPVQAVGGAEYIRALHQPLRHIPLIPTGGVTPDNAKRLIEAGAIAVGLSGSLFSSLFSNRGNTALGNSQDITAHDWSHIHHQAQTLVERLRLPSMAIFPDVEKIDVDSA</sequence>
<evidence type="ECO:0000256" key="1">
    <source>
        <dbReference type="ARBA" id="ARBA00004761"/>
    </source>
</evidence>
<comment type="similarity">
    <text evidence="2">Belongs to the KHG/KDPG aldolase family.</text>
</comment>
<accession>A0A8J7Z0F3</accession>
<dbReference type="Proteomes" id="UP000646053">
    <property type="component" value="Unassembled WGS sequence"/>
</dbReference>
<keyword evidence="4 6" id="KW-0456">Lyase</keyword>
<gene>
    <name evidence="6" type="ORF">GS601_09010</name>
</gene>
<evidence type="ECO:0000256" key="5">
    <source>
        <dbReference type="ARBA" id="ARBA00023277"/>
    </source>
</evidence>
<evidence type="ECO:0000313" key="7">
    <source>
        <dbReference type="Proteomes" id="UP000646053"/>
    </source>
</evidence>
<dbReference type="InterPro" id="IPR000887">
    <property type="entry name" value="Aldlse_KDPG_KHG"/>
</dbReference>
<dbReference type="AlphaFoldDB" id="A0A8J7Z0F3"/>
<name>A0A8J7Z0F3_9CYAN</name>
<keyword evidence="5" id="KW-0119">Carbohydrate metabolism</keyword>
<dbReference type="EC" id="4.1.3.16" evidence="6"/>
<evidence type="ECO:0000313" key="6">
    <source>
        <dbReference type="EMBL" id="NDJ17424.1"/>
    </source>
</evidence>
<keyword evidence="7" id="KW-1185">Reference proteome</keyword>
<dbReference type="NCBIfam" id="TIGR01182">
    <property type="entry name" value="eda"/>
    <property type="match status" value="1"/>
</dbReference>
<dbReference type="Gene3D" id="3.20.20.70">
    <property type="entry name" value="Aldolase class I"/>
    <property type="match status" value="1"/>
</dbReference>
<comment type="pathway">
    <text evidence="1">Carbohydrate acid metabolism.</text>
</comment>
<dbReference type="EMBL" id="WVIE01000008">
    <property type="protein sequence ID" value="NDJ17424.1"/>
    <property type="molecule type" value="Genomic_DNA"/>
</dbReference>
<dbReference type="NCBIfam" id="NF005673">
    <property type="entry name" value="PRK07455.1"/>
    <property type="match status" value="1"/>
</dbReference>
<dbReference type="GO" id="GO:0008675">
    <property type="term" value="F:2-dehydro-3-deoxy-phosphogluconate aldolase activity"/>
    <property type="evidence" value="ECO:0007669"/>
    <property type="project" value="UniProtKB-EC"/>
</dbReference>
<dbReference type="Pfam" id="PF01081">
    <property type="entry name" value="Aldolase"/>
    <property type="match status" value="1"/>
</dbReference>
<evidence type="ECO:0000256" key="4">
    <source>
        <dbReference type="ARBA" id="ARBA00023239"/>
    </source>
</evidence>
<dbReference type="RefSeq" id="WP_162422935.1">
    <property type="nucleotide sequence ID" value="NZ_WVIE01000008.1"/>
</dbReference>
<reference evidence="6" key="1">
    <citation type="submission" date="2019-12" db="EMBL/GenBank/DDBJ databases">
        <title>High-Quality draft genome sequences of three cyanobacteria isolated from the limestone walls of the Old Cathedral of Coimbra.</title>
        <authorList>
            <person name="Tiago I."/>
            <person name="Soares F."/>
            <person name="Portugal A."/>
        </authorList>
    </citation>
    <scope>NUCLEOTIDE SEQUENCE</scope>
    <source>
        <strain evidence="6">A</strain>
    </source>
</reference>
<dbReference type="InterPro" id="IPR013785">
    <property type="entry name" value="Aldolase_TIM"/>
</dbReference>
<comment type="caution">
    <text evidence="6">The sequence shown here is derived from an EMBL/GenBank/DDBJ whole genome shotgun (WGS) entry which is preliminary data.</text>
</comment>
<dbReference type="PANTHER" id="PTHR30246">
    <property type="entry name" value="2-KETO-3-DEOXY-6-PHOSPHOGLUCONATE ALDOLASE"/>
    <property type="match status" value="1"/>
</dbReference>
<evidence type="ECO:0000256" key="3">
    <source>
        <dbReference type="ARBA" id="ARBA00011233"/>
    </source>
</evidence>
<dbReference type="EC" id="4.1.2.14" evidence="6"/>
<dbReference type="GO" id="GO:0008700">
    <property type="term" value="F:(R,S)-4-hydroxy-2-oxoglutarate aldolase activity"/>
    <property type="evidence" value="ECO:0007669"/>
    <property type="project" value="UniProtKB-EC"/>
</dbReference>
<dbReference type="PANTHER" id="PTHR30246:SF1">
    <property type="entry name" value="2-DEHYDRO-3-DEOXY-6-PHOSPHOGALACTONATE ALDOLASE-RELATED"/>
    <property type="match status" value="1"/>
</dbReference>